<dbReference type="InterPro" id="IPR036866">
    <property type="entry name" value="RibonucZ/Hydroxyglut_hydro"/>
</dbReference>
<proteinExistence type="predicted"/>
<dbReference type="CDD" id="cd06262">
    <property type="entry name" value="metallo-hydrolase-like_MBL-fold"/>
    <property type="match status" value="1"/>
</dbReference>
<accession>X1B1A4</accession>
<comment type="caution">
    <text evidence="2">The sequence shown here is derived from an EMBL/GenBank/DDBJ whole genome shotgun (WGS) entry which is preliminary data.</text>
</comment>
<dbReference type="Gene3D" id="3.60.15.10">
    <property type="entry name" value="Ribonuclease Z/Hydroxyacylglutathione hydrolase-like"/>
    <property type="match status" value="1"/>
</dbReference>
<sequence>PRSLGREFNRFEIDNPSFQEILLALRRKDDRKIVLNVGLHPKLGKYYNMFCNKCRRRILFKKGKKDLDGTRLMFDPFFYRNDKASPVLKTKREDVKDISAIFITHGHFDHATDAAWYAENLDVPVYCCAKTKQNMIDWAEGKILESYSHPLSEKGKNNINIIEFGDKIKISDQIEVEAVKSRHIKFDKESIHHVVLFPGFESVKEIQIKLKPHSKNILDEWGGRPRVNLSPAEIIDMIDDSGGIGGPAHAFTPFKAIFRQNKFETLKGCYEDSVKKVYFIELGLSA</sequence>
<evidence type="ECO:0000259" key="1">
    <source>
        <dbReference type="Pfam" id="PF00753"/>
    </source>
</evidence>
<feature type="domain" description="Metallo-beta-lactamase" evidence="1">
    <location>
        <begin position="69"/>
        <end position="162"/>
    </location>
</feature>
<gene>
    <name evidence="2" type="ORF">S01H4_25130</name>
</gene>
<dbReference type="SUPFAM" id="SSF56281">
    <property type="entry name" value="Metallo-hydrolase/oxidoreductase"/>
    <property type="match status" value="1"/>
</dbReference>
<organism evidence="2">
    <name type="scientific">marine sediment metagenome</name>
    <dbReference type="NCBI Taxonomy" id="412755"/>
    <lineage>
        <taxon>unclassified sequences</taxon>
        <taxon>metagenomes</taxon>
        <taxon>ecological metagenomes</taxon>
    </lineage>
</organism>
<dbReference type="InterPro" id="IPR001279">
    <property type="entry name" value="Metallo-B-lactamas"/>
</dbReference>
<feature type="non-terminal residue" evidence="2">
    <location>
        <position position="1"/>
    </location>
</feature>
<protein>
    <recommendedName>
        <fullName evidence="1">Metallo-beta-lactamase domain-containing protein</fullName>
    </recommendedName>
</protein>
<dbReference type="EMBL" id="BART01011913">
    <property type="protein sequence ID" value="GAG89499.1"/>
    <property type="molecule type" value="Genomic_DNA"/>
</dbReference>
<dbReference type="AlphaFoldDB" id="X1B1A4"/>
<reference evidence="2" key="1">
    <citation type="journal article" date="2014" name="Front. Microbiol.">
        <title>High frequency of phylogenetically diverse reductive dehalogenase-homologous genes in deep subseafloor sedimentary metagenomes.</title>
        <authorList>
            <person name="Kawai M."/>
            <person name="Futagami T."/>
            <person name="Toyoda A."/>
            <person name="Takaki Y."/>
            <person name="Nishi S."/>
            <person name="Hori S."/>
            <person name="Arai W."/>
            <person name="Tsubouchi T."/>
            <person name="Morono Y."/>
            <person name="Uchiyama I."/>
            <person name="Ito T."/>
            <person name="Fujiyama A."/>
            <person name="Inagaki F."/>
            <person name="Takami H."/>
        </authorList>
    </citation>
    <scope>NUCLEOTIDE SEQUENCE</scope>
    <source>
        <strain evidence="2">Expedition CK06-06</strain>
    </source>
</reference>
<dbReference type="Pfam" id="PF00753">
    <property type="entry name" value="Lactamase_B"/>
    <property type="match status" value="1"/>
</dbReference>
<dbReference type="PANTHER" id="PTHR40084">
    <property type="entry name" value="PHOSPHOHYDROLASE, PHP FAMILY"/>
    <property type="match status" value="1"/>
</dbReference>
<evidence type="ECO:0000313" key="2">
    <source>
        <dbReference type="EMBL" id="GAG89499.1"/>
    </source>
</evidence>
<name>X1B1A4_9ZZZZ</name>
<dbReference type="PANTHER" id="PTHR40084:SF1">
    <property type="entry name" value="PHOSPHOTRANSFERASE"/>
    <property type="match status" value="1"/>
</dbReference>
<feature type="non-terminal residue" evidence="2">
    <location>
        <position position="286"/>
    </location>
</feature>